<evidence type="ECO:0008006" key="6">
    <source>
        <dbReference type="Google" id="ProtNLM"/>
    </source>
</evidence>
<dbReference type="GeneTree" id="ENSGT00940000164248"/>
<dbReference type="Gene3D" id="3.80.10.10">
    <property type="entry name" value="Ribonuclease Inhibitor"/>
    <property type="match status" value="3"/>
</dbReference>
<keyword evidence="2" id="KW-0677">Repeat</keyword>
<dbReference type="GO" id="GO:0030198">
    <property type="term" value="P:extracellular matrix organization"/>
    <property type="evidence" value="ECO:0007669"/>
    <property type="project" value="TreeGrafter"/>
</dbReference>
<accession>A0AAY4CY09</accession>
<dbReference type="InterPro" id="IPR032675">
    <property type="entry name" value="LRR_dom_sf"/>
</dbReference>
<dbReference type="FunFam" id="3.80.10.10:FF:000772">
    <property type="entry name" value="Extracellular matrix protein 2"/>
    <property type="match status" value="1"/>
</dbReference>
<organism evidence="4 5">
    <name type="scientific">Denticeps clupeoides</name>
    <name type="common">denticle herring</name>
    <dbReference type="NCBI Taxonomy" id="299321"/>
    <lineage>
        <taxon>Eukaryota</taxon>
        <taxon>Metazoa</taxon>
        <taxon>Chordata</taxon>
        <taxon>Craniata</taxon>
        <taxon>Vertebrata</taxon>
        <taxon>Euteleostomi</taxon>
        <taxon>Actinopterygii</taxon>
        <taxon>Neopterygii</taxon>
        <taxon>Teleostei</taxon>
        <taxon>Clupei</taxon>
        <taxon>Clupeiformes</taxon>
        <taxon>Denticipitoidei</taxon>
        <taxon>Denticipitidae</taxon>
        <taxon>Denticeps</taxon>
    </lineage>
</organism>
<feature type="compositionally biased region" description="Basic and acidic residues" evidence="3">
    <location>
        <begin position="40"/>
        <end position="51"/>
    </location>
</feature>
<dbReference type="InterPro" id="IPR043184">
    <property type="entry name" value="ECM2"/>
</dbReference>
<dbReference type="PROSITE" id="PS51450">
    <property type="entry name" value="LRR"/>
    <property type="match status" value="1"/>
</dbReference>
<evidence type="ECO:0000256" key="2">
    <source>
        <dbReference type="ARBA" id="ARBA00022737"/>
    </source>
</evidence>
<sequence>MGRTLPVWVGLQAVLERIGLVPGHLTTVLKALRDEKGRLLDAERTVKKKEDTSEDEDDEEEDEEEEEEEEEEEGEEGEEEEAEEEEKEEEEKEEESAANSTVSKNRFTDSLPDGCQMGGAVILCKGIGMSHLPVITHLQVTTLKLPDNNISSIPRRGFSGLPNLVEIDLSRNNLEDSTLSPYLFRNLTKLKRLVLDGNALTVVPILPSSLEELSINENRISQLFPRSFRGLSALRSLDLNMNGLYDESVSPLAFRPLKSLVYLRLGNNSFRSIPLGLPPTLEELRLSGNLLQVVEGAALNNSVHLRVMDLSNNYLREHTISPEAWIHLPKLEALDLSYNQLSLVPSHLPRVLRQLSLQHNHIDTIPAKVVGHLRPGLESLRLSHNKLRDHGLMGVSFRGTFQSLVELRLDHNLLETVPACMRVFRRLQLLHLDHNRIRSVAKYSVCKRRVTEKSPLTALHLEHNLIEPSSIPTSALSCIREPRNIVLEPQSHTGVQ</sequence>
<dbReference type="PRINTS" id="PR00019">
    <property type="entry name" value="LEURICHRPT"/>
</dbReference>
<reference evidence="4 5" key="1">
    <citation type="submission" date="2020-06" db="EMBL/GenBank/DDBJ databases">
        <authorList>
            <consortium name="Wellcome Sanger Institute Data Sharing"/>
        </authorList>
    </citation>
    <scope>NUCLEOTIDE SEQUENCE [LARGE SCALE GENOMIC DNA]</scope>
</reference>
<dbReference type="Ensembl" id="ENSDCDT00010047607.1">
    <property type="protein sequence ID" value="ENSDCDP00010038013.1"/>
    <property type="gene ID" value="ENSDCDG00010024646.1"/>
</dbReference>
<keyword evidence="5" id="KW-1185">Reference proteome</keyword>
<dbReference type="GO" id="GO:0070052">
    <property type="term" value="F:collagen V binding"/>
    <property type="evidence" value="ECO:0007669"/>
    <property type="project" value="TreeGrafter"/>
</dbReference>
<keyword evidence="1" id="KW-0433">Leucine-rich repeat</keyword>
<dbReference type="Proteomes" id="UP000694580">
    <property type="component" value="Chromosome 10"/>
</dbReference>
<proteinExistence type="predicted"/>
<dbReference type="GO" id="GO:0010811">
    <property type="term" value="P:positive regulation of cell-substrate adhesion"/>
    <property type="evidence" value="ECO:0007669"/>
    <property type="project" value="TreeGrafter"/>
</dbReference>
<feature type="compositionally biased region" description="Acidic residues" evidence="3">
    <location>
        <begin position="52"/>
        <end position="96"/>
    </location>
</feature>
<dbReference type="SMART" id="SM00369">
    <property type="entry name" value="LRR_TYP"/>
    <property type="match status" value="11"/>
</dbReference>
<dbReference type="AlphaFoldDB" id="A0AAY4CY09"/>
<evidence type="ECO:0000313" key="5">
    <source>
        <dbReference type="Proteomes" id="UP000694580"/>
    </source>
</evidence>
<evidence type="ECO:0000256" key="3">
    <source>
        <dbReference type="SAM" id="MobiDB-lite"/>
    </source>
</evidence>
<evidence type="ECO:0000313" key="4">
    <source>
        <dbReference type="Ensembl" id="ENSDCDP00010038013.1"/>
    </source>
</evidence>
<feature type="region of interest" description="Disordered" evidence="3">
    <location>
        <begin position="40"/>
        <end position="111"/>
    </location>
</feature>
<gene>
    <name evidence="4" type="primary">si:dkey-32e6.6</name>
</gene>
<dbReference type="PANTHER" id="PTHR46544">
    <property type="entry name" value="EXTRACELLULAR MATRIX PROTEIN 2-RELATED"/>
    <property type="match status" value="1"/>
</dbReference>
<reference evidence="4" key="2">
    <citation type="submission" date="2025-08" db="UniProtKB">
        <authorList>
            <consortium name="Ensembl"/>
        </authorList>
    </citation>
    <scope>IDENTIFICATION</scope>
</reference>
<dbReference type="InterPro" id="IPR003591">
    <property type="entry name" value="Leu-rich_rpt_typical-subtyp"/>
</dbReference>
<dbReference type="Pfam" id="PF13855">
    <property type="entry name" value="LRR_8"/>
    <property type="match status" value="4"/>
</dbReference>
<reference evidence="4" key="3">
    <citation type="submission" date="2025-09" db="UniProtKB">
        <authorList>
            <consortium name="Ensembl"/>
        </authorList>
    </citation>
    <scope>IDENTIFICATION</scope>
</reference>
<protein>
    <recommendedName>
        <fullName evidence="6">Extracellular matrix protein 2-like</fullName>
    </recommendedName>
</protein>
<dbReference type="GO" id="GO:0031012">
    <property type="term" value="C:extracellular matrix"/>
    <property type="evidence" value="ECO:0007669"/>
    <property type="project" value="TreeGrafter"/>
</dbReference>
<dbReference type="InterPro" id="IPR001611">
    <property type="entry name" value="Leu-rich_rpt"/>
</dbReference>
<name>A0AAY4CY09_9TELE</name>
<evidence type="ECO:0000256" key="1">
    <source>
        <dbReference type="ARBA" id="ARBA00022614"/>
    </source>
</evidence>
<dbReference type="SUPFAM" id="SSF52047">
    <property type="entry name" value="RNI-like"/>
    <property type="match status" value="1"/>
</dbReference>
<dbReference type="GO" id="GO:0008201">
    <property type="term" value="F:heparin binding"/>
    <property type="evidence" value="ECO:0007669"/>
    <property type="project" value="TreeGrafter"/>
</dbReference>
<dbReference type="PANTHER" id="PTHR46544:SF2">
    <property type="entry name" value="EXTRACELLULAR MATRIX PROTEIN 2-RELATED"/>
    <property type="match status" value="1"/>
</dbReference>